<dbReference type="Gene3D" id="1.10.600.10">
    <property type="entry name" value="Farnesyl Diphosphate Synthase"/>
    <property type="match status" value="1"/>
</dbReference>
<dbReference type="PROSITE" id="PS00723">
    <property type="entry name" value="POLYPRENYL_SYNTHASE_1"/>
    <property type="match status" value="1"/>
</dbReference>
<reference evidence="8 9" key="1">
    <citation type="submission" date="2022-10" db="EMBL/GenBank/DDBJ databases">
        <title>Draft genome sequence of Streptomyces sp. YSPA8.</title>
        <authorList>
            <person name="Moriuchi R."/>
            <person name="Dohra H."/>
            <person name="Yamamura H."/>
            <person name="Kodani S."/>
        </authorList>
    </citation>
    <scope>NUCLEOTIDE SEQUENCE [LARGE SCALE GENOMIC DNA]</scope>
    <source>
        <strain evidence="8 9">YSPA8</strain>
    </source>
</reference>
<organism evidence="8 9">
    <name type="scientific">Streptomyces yaizuensis</name>
    <dbReference type="NCBI Taxonomy" id="2989713"/>
    <lineage>
        <taxon>Bacteria</taxon>
        <taxon>Bacillati</taxon>
        <taxon>Actinomycetota</taxon>
        <taxon>Actinomycetes</taxon>
        <taxon>Kitasatosporales</taxon>
        <taxon>Streptomycetaceae</taxon>
        <taxon>Streptomyces</taxon>
    </lineage>
</organism>
<dbReference type="SFLD" id="SFLDG01017">
    <property type="entry name" value="Polyprenyl_Transferase_Like"/>
    <property type="match status" value="1"/>
</dbReference>
<name>A0ABQ5NSL2_9ACTN</name>
<dbReference type="InterPro" id="IPR000092">
    <property type="entry name" value="Polyprenyl_synt"/>
</dbReference>
<gene>
    <name evidence="8" type="ORF">SYYSPA8_03715</name>
</gene>
<evidence type="ECO:0000256" key="3">
    <source>
        <dbReference type="ARBA" id="ARBA00022679"/>
    </source>
</evidence>
<evidence type="ECO:0000256" key="6">
    <source>
        <dbReference type="RuleBase" id="RU004466"/>
    </source>
</evidence>
<evidence type="ECO:0000256" key="5">
    <source>
        <dbReference type="ARBA" id="ARBA00022842"/>
    </source>
</evidence>
<dbReference type="PANTHER" id="PTHR12001">
    <property type="entry name" value="GERANYLGERANYL PYROPHOSPHATE SYNTHASE"/>
    <property type="match status" value="1"/>
</dbReference>
<dbReference type="CDD" id="cd00685">
    <property type="entry name" value="Trans_IPPS_HT"/>
    <property type="match status" value="1"/>
</dbReference>
<dbReference type="InterPro" id="IPR033749">
    <property type="entry name" value="Polyprenyl_synt_CS"/>
</dbReference>
<protein>
    <submittedName>
        <fullName evidence="8">Polyprenyl synthetase family protein</fullName>
    </submittedName>
</protein>
<dbReference type="SFLD" id="SFLDS00005">
    <property type="entry name" value="Isoprenoid_Synthase_Type_I"/>
    <property type="match status" value="1"/>
</dbReference>
<evidence type="ECO:0000256" key="1">
    <source>
        <dbReference type="ARBA" id="ARBA00001946"/>
    </source>
</evidence>
<keyword evidence="4" id="KW-0479">Metal-binding</keyword>
<proteinExistence type="inferred from homology"/>
<keyword evidence="9" id="KW-1185">Reference proteome</keyword>
<dbReference type="PROSITE" id="PS00444">
    <property type="entry name" value="POLYPRENYL_SYNTHASE_2"/>
    <property type="match status" value="1"/>
</dbReference>
<keyword evidence="5" id="KW-0460">Magnesium</keyword>
<evidence type="ECO:0000313" key="9">
    <source>
        <dbReference type="Proteomes" id="UP001291653"/>
    </source>
</evidence>
<dbReference type="InterPro" id="IPR008949">
    <property type="entry name" value="Isoprenoid_synthase_dom_sf"/>
</dbReference>
<evidence type="ECO:0000256" key="2">
    <source>
        <dbReference type="ARBA" id="ARBA00006706"/>
    </source>
</evidence>
<dbReference type="Proteomes" id="UP001291653">
    <property type="component" value="Unassembled WGS sequence"/>
</dbReference>
<evidence type="ECO:0000256" key="4">
    <source>
        <dbReference type="ARBA" id="ARBA00022723"/>
    </source>
</evidence>
<accession>A0ABQ5NSL2</accession>
<comment type="cofactor">
    <cofactor evidence="1">
        <name>Mg(2+)</name>
        <dbReference type="ChEBI" id="CHEBI:18420"/>
    </cofactor>
</comment>
<dbReference type="PANTHER" id="PTHR12001:SF85">
    <property type="entry name" value="SHORT CHAIN ISOPRENYL DIPHOSPHATE SYNTHASE"/>
    <property type="match status" value="1"/>
</dbReference>
<dbReference type="Pfam" id="PF00348">
    <property type="entry name" value="polyprenyl_synt"/>
    <property type="match status" value="1"/>
</dbReference>
<comment type="similarity">
    <text evidence="2 6">Belongs to the FPP/GGPP synthase family.</text>
</comment>
<dbReference type="SUPFAM" id="SSF48576">
    <property type="entry name" value="Terpenoid synthases"/>
    <property type="match status" value="1"/>
</dbReference>
<sequence length="368" mass="39006">MTSMADSVPLTRPDGPEPDLTGLRQAVDRVLDDFLADKARAAADAHMPPEAIGTLRAFVLGGGKRLRPLFCCCGWYAGGGTGDTTAVVRVAAALELFHAFALVHDDLMDGSDTRRGRPTVHRALADHHRGDRDPAAAERLGAGAAVLVGDLAFVWSAELLHTTGLPAPVLTALLPVVDAMRTEVMYGQYLDLLATGDPTDDIETPLRIVRYKTATYTCQRPLHAGAVLAGASAPVLDACTAFALPLGEAFQLRDDLLGVFGDPGSTGKSRLDDLREGKHTVLLALALRSARPADRAELRRLVGDPALDESGADRIRALLTEGGARAGVEHMIRTRRARALRALDDAPFPPAATAALRDLADALTERSA</sequence>
<evidence type="ECO:0000256" key="7">
    <source>
        <dbReference type="SAM" id="MobiDB-lite"/>
    </source>
</evidence>
<dbReference type="EMBL" id="BSBI01000001">
    <property type="protein sequence ID" value="GLF93362.1"/>
    <property type="molecule type" value="Genomic_DNA"/>
</dbReference>
<evidence type="ECO:0000313" key="8">
    <source>
        <dbReference type="EMBL" id="GLF93362.1"/>
    </source>
</evidence>
<comment type="caution">
    <text evidence="8">The sequence shown here is derived from an EMBL/GenBank/DDBJ whole genome shotgun (WGS) entry which is preliminary data.</text>
</comment>
<keyword evidence="3 6" id="KW-0808">Transferase</keyword>
<dbReference type="RefSeq" id="WP_323445437.1">
    <property type="nucleotide sequence ID" value="NZ_BSBI01000001.1"/>
</dbReference>
<feature type="region of interest" description="Disordered" evidence="7">
    <location>
        <begin position="1"/>
        <end position="20"/>
    </location>
</feature>